<organism evidence="2 3">
    <name type="scientific">Sinomonas halotolerans</name>
    <dbReference type="NCBI Taxonomy" id="1644133"/>
    <lineage>
        <taxon>Bacteria</taxon>
        <taxon>Bacillati</taxon>
        <taxon>Actinomycetota</taxon>
        <taxon>Actinomycetes</taxon>
        <taxon>Micrococcales</taxon>
        <taxon>Micrococcaceae</taxon>
        <taxon>Sinomonas</taxon>
    </lineage>
</organism>
<sequence>MSTTTITPVAPATETAAKPRRRFSKRAAALATAAALLAGSFGGSFALIQGSAQATGATSIRVGDLAVQTYDPVWQSVPSGTVINPSTYTLNAGGQIRATSQSSIINTTGKPIQATIHLDGQLGSLLADPASGITAKISVWQGYAVTGTQIVAPTDLKSGDVAVPLSTTGTHTMVLDIAYADGGTVPLDSSVVIPAIQWLVALT</sequence>
<feature type="region of interest" description="Disordered" evidence="1">
    <location>
        <begin position="1"/>
        <end position="20"/>
    </location>
</feature>
<keyword evidence="3" id="KW-1185">Reference proteome</keyword>
<gene>
    <name evidence="2" type="ORF">ABCQ75_02325</name>
</gene>
<evidence type="ECO:0008006" key="4">
    <source>
        <dbReference type="Google" id="ProtNLM"/>
    </source>
</evidence>
<accession>A0ABU9WYX1</accession>
<dbReference type="Proteomes" id="UP001422074">
    <property type="component" value="Unassembled WGS sequence"/>
</dbReference>
<name>A0ABU9WYX1_9MICC</name>
<dbReference type="InterPro" id="IPR006311">
    <property type="entry name" value="TAT_signal"/>
</dbReference>
<evidence type="ECO:0000256" key="1">
    <source>
        <dbReference type="SAM" id="MobiDB-lite"/>
    </source>
</evidence>
<comment type="caution">
    <text evidence="2">The sequence shown here is derived from an EMBL/GenBank/DDBJ whole genome shotgun (WGS) entry which is preliminary data.</text>
</comment>
<evidence type="ECO:0000313" key="3">
    <source>
        <dbReference type="Proteomes" id="UP001422074"/>
    </source>
</evidence>
<dbReference type="EMBL" id="JBDFRB010000001">
    <property type="protein sequence ID" value="MEN2743375.1"/>
    <property type="molecule type" value="Genomic_DNA"/>
</dbReference>
<evidence type="ECO:0000313" key="2">
    <source>
        <dbReference type="EMBL" id="MEN2743375.1"/>
    </source>
</evidence>
<proteinExistence type="predicted"/>
<dbReference type="RefSeq" id="WP_345882868.1">
    <property type="nucleotide sequence ID" value="NZ_JBDFRB010000001.1"/>
</dbReference>
<dbReference type="PROSITE" id="PS51318">
    <property type="entry name" value="TAT"/>
    <property type="match status" value="1"/>
</dbReference>
<protein>
    <recommendedName>
        <fullName evidence="4">Alternate-type signal peptide domain-containing protein</fullName>
    </recommendedName>
</protein>
<reference evidence="2 3" key="1">
    <citation type="submission" date="2024-05" db="EMBL/GenBank/DDBJ databases">
        <title>Sinomonas sp. nov., isolated from a waste landfill.</title>
        <authorList>
            <person name="Zhao Y."/>
        </authorList>
    </citation>
    <scope>NUCLEOTIDE SEQUENCE [LARGE SCALE GENOMIC DNA]</scope>
    <source>
        <strain evidence="2 3">CCTCC AB2014300</strain>
    </source>
</reference>